<accession>A0A7W2I521</accession>
<proteinExistence type="predicted"/>
<evidence type="ECO:0000313" key="1">
    <source>
        <dbReference type="EMBL" id="MBA5603800.1"/>
    </source>
</evidence>
<dbReference type="AlphaFoldDB" id="A0A7W2I521"/>
<reference evidence="1 2" key="1">
    <citation type="submission" date="2020-07" db="EMBL/GenBank/DDBJ databases">
        <title>Novel species isolated from subtropical streams in China.</title>
        <authorList>
            <person name="Lu H."/>
        </authorList>
    </citation>
    <scope>NUCLEOTIDE SEQUENCE [LARGE SCALE GENOMIC DNA]</scope>
    <source>
        <strain evidence="1 2">FT3S</strain>
    </source>
</reference>
<gene>
    <name evidence="1" type="ORF">H3H36_00290</name>
</gene>
<comment type="caution">
    <text evidence="1">The sequence shown here is derived from an EMBL/GenBank/DDBJ whole genome shotgun (WGS) entry which is preliminary data.</text>
</comment>
<name>A0A7W2I521_9BURK</name>
<evidence type="ECO:0000313" key="2">
    <source>
        <dbReference type="Proteomes" id="UP000566711"/>
    </source>
</evidence>
<keyword evidence="2" id="KW-1185">Reference proteome</keyword>
<organism evidence="1 2">
    <name type="scientific">Rugamonas fusca</name>
    <dbReference type="NCBI Taxonomy" id="2758568"/>
    <lineage>
        <taxon>Bacteria</taxon>
        <taxon>Pseudomonadati</taxon>
        <taxon>Pseudomonadota</taxon>
        <taxon>Betaproteobacteria</taxon>
        <taxon>Burkholderiales</taxon>
        <taxon>Oxalobacteraceae</taxon>
        <taxon>Telluria group</taxon>
        <taxon>Rugamonas</taxon>
    </lineage>
</organism>
<dbReference type="Proteomes" id="UP000566711">
    <property type="component" value="Unassembled WGS sequence"/>
</dbReference>
<sequence>MPDRAATAARRGTLPGPVQGIDQTVLRMIAALRSGGQTFHRIAALLNRCGIAAPLGGRWYGASVRQVLLRNQPA</sequence>
<dbReference type="EMBL" id="JACEZS010000001">
    <property type="protein sequence ID" value="MBA5603800.1"/>
    <property type="molecule type" value="Genomic_DNA"/>
</dbReference>
<dbReference type="RefSeq" id="WP_182212985.1">
    <property type="nucleotide sequence ID" value="NZ_JACEZS010000001.1"/>
</dbReference>
<evidence type="ECO:0008006" key="3">
    <source>
        <dbReference type="Google" id="ProtNLM"/>
    </source>
</evidence>
<protein>
    <recommendedName>
        <fullName evidence="3">Recombinase domain-containing protein</fullName>
    </recommendedName>
</protein>